<dbReference type="RefSeq" id="WP_346158909.1">
    <property type="nucleotide sequence ID" value="NZ_BAAABZ010000002.1"/>
</dbReference>
<gene>
    <name evidence="1" type="ORF">GCM10010390_05300</name>
</gene>
<dbReference type="EMBL" id="BAAABZ010000002">
    <property type="protein sequence ID" value="GAA0505325.1"/>
    <property type="molecule type" value="Genomic_DNA"/>
</dbReference>
<evidence type="ECO:0000313" key="1">
    <source>
        <dbReference type="EMBL" id="GAA0505325.1"/>
    </source>
</evidence>
<proteinExistence type="predicted"/>
<dbReference type="Proteomes" id="UP001501576">
    <property type="component" value="Unassembled WGS sequence"/>
</dbReference>
<reference evidence="1 2" key="1">
    <citation type="journal article" date="2019" name="Int. J. Syst. Evol. Microbiol.">
        <title>The Global Catalogue of Microorganisms (GCM) 10K type strain sequencing project: providing services to taxonomists for standard genome sequencing and annotation.</title>
        <authorList>
            <consortium name="The Broad Institute Genomics Platform"/>
            <consortium name="The Broad Institute Genome Sequencing Center for Infectious Disease"/>
            <person name="Wu L."/>
            <person name="Ma J."/>
        </authorList>
    </citation>
    <scope>NUCLEOTIDE SEQUENCE [LARGE SCALE GENOMIC DNA]</scope>
    <source>
        <strain evidence="1 2">JCM 5052</strain>
    </source>
</reference>
<sequence length="135" mass="15606">METASAIELVEDVIYKPGWTFTARDHTKRFEGTIVVRVNYPARNSNRDQAETGYPQEITTYAEFPLVVNDYTDEDLYAALLEAIMSIEEHEAREFLRVQPTNWAPFHPHRATGMRRWAARSDKPDLMDDLQFGIA</sequence>
<organism evidence="1 2">
    <name type="scientific">Streptomyces mordarskii</name>
    <dbReference type="NCBI Taxonomy" id="1226758"/>
    <lineage>
        <taxon>Bacteria</taxon>
        <taxon>Bacillati</taxon>
        <taxon>Actinomycetota</taxon>
        <taxon>Actinomycetes</taxon>
        <taxon>Kitasatosporales</taxon>
        <taxon>Streptomycetaceae</taxon>
        <taxon>Streptomyces</taxon>
    </lineage>
</organism>
<keyword evidence="2" id="KW-1185">Reference proteome</keyword>
<evidence type="ECO:0000313" key="2">
    <source>
        <dbReference type="Proteomes" id="UP001501576"/>
    </source>
</evidence>
<accession>A0ABN1BTG1</accession>
<comment type="caution">
    <text evidence="1">The sequence shown here is derived from an EMBL/GenBank/DDBJ whole genome shotgun (WGS) entry which is preliminary data.</text>
</comment>
<protein>
    <submittedName>
        <fullName evidence="1">Uncharacterized protein</fullName>
    </submittedName>
</protein>
<name>A0ABN1BTG1_9ACTN</name>